<dbReference type="SUPFAM" id="SSF49265">
    <property type="entry name" value="Fibronectin type III"/>
    <property type="match status" value="1"/>
</dbReference>
<dbReference type="CDD" id="cd00063">
    <property type="entry name" value="FN3"/>
    <property type="match status" value="1"/>
</dbReference>
<evidence type="ECO:0000313" key="2">
    <source>
        <dbReference type="EMBL" id="MBC5994272.1"/>
    </source>
</evidence>
<dbReference type="InterPro" id="IPR011081">
    <property type="entry name" value="Big_4"/>
</dbReference>
<dbReference type="PROSITE" id="PS50853">
    <property type="entry name" value="FN3"/>
    <property type="match status" value="1"/>
</dbReference>
<organism evidence="2 3">
    <name type="scientific">Pontibacter cellulosilyticus</name>
    <dbReference type="NCBI Taxonomy" id="1720253"/>
    <lineage>
        <taxon>Bacteria</taxon>
        <taxon>Pseudomonadati</taxon>
        <taxon>Bacteroidota</taxon>
        <taxon>Cytophagia</taxon>
        <taxon>Cytophagales</taxon>
        <taxon>Hymenobacteraceae</taxon>
        <taxon>Pontibacter</taxon>
    </lineage>
</organism>
<dbReference type="Proteomes" id="UP000603640">
    <property type="component" value="Unassembled WGS sequence"/>
</dbReference>
<evidence type="ECO:0000313" key="3">
    <source>
        <dbReference type="Proteomes" id="UP000603640"/>
    </source>
</evidence>
<dbReference type="RefSeq" id="WP_187068307.1">
    <property type="nucleotide sequence ID" value="NZ_JACRVF010000005.1"/>
</dbReference>
<dbReference type="InterPro" id="IPR036116">
    <property type="entry name" value="FN3_sf"/>
</dbReference>
<dbReference type="InterPro" id="IPR013783">
    <property type="entry name" value="Ig-like_fold"/>
</dbReference>
<dbReference type="Gene3D" id="3.40.50.1110">
    <property type="entry name" value="SGNH hydrolase"/>
    <property type="match status" value="1"/>
</dbReference>
<dbReference type="SUPFAM" id="SSF52266">
    <property type="entry name" value="SGNH hydrolase"/>
    <property type="match status" value="1"/>
</dbReference>
<dbReference type="PANTHER" id="PTHR34677:SF3">
    <property type="entry name" value="BACTERIAL IG-LIKE DOMAIN-CONTAINING PROTEIN"/>
    <property type="match status" value="1"/>
</dbReference>
<dbReference type="Pfam" id="PF17936">
    <property type="entry name" value="Big_6"/>
    <property type="match status" value="1"/>
</dbReference>
<protein>
    <submittedName>
        <fullName evidence="2">Gliding motility-associated C-terminal domain-containing protein</fullName>
    </submittedName>
</protein>
<dbReference type="NCBIfam" id="TIGR04131">
    <property type="entry name" value="Bac_Flav_CTERM"/>
    <property type="match status" value="1"/>
</dbReference>
<dbReference type="Gene3D" id="2.60.40.10">
    <property type="entry name" value="Immunoglobulins"/>
    <property type="match status" value="5"/>
</dbReference>
<dbReference type="InterPro" id="IPR003961">
    <property type="entry name" value="FN3_dom"/>
</dbReference>
<dbReference type="Pfam" id="PF00657">
    <property type="entry name" value="Lipase_GDSL"/>
    <property type="match status" value="1"/>
</dbReference>
<dbReference type="Pfam" id="PF13585">
    <property type="entry name" value="CHU_C"/>
    <property type="match status" value="1"/>
</dbReference>
<dbReference type="InterPro" id="IPR001087">
    <property type="entry name" value="GDSL"/>
</dbReference>
<keyword evidence="3" id="KW-1185">Reference proteome</keyword>
<gene>
    <name evidence="2" type="ORF">H8S84_15600</name>
</gene>
<dbReference type="Pfam" id="PF19078">
    <property type="entry name" value="Big_12"/>
    <property type="match status" value="4"/>
</dbReference>
<evidence type="ECO:0000259" key="1">
    <source>
        <dbReference type="PROSITE" id="PS50853"/>
    </source>
</evidence>
<dbReference type="EMBL" id="JACRVF010000005">
    <property type="protein sequence ID" value="MBC5994272.1"/>
    <property type="molecule type" value="Genomic_DNA"/>
</dbReference>
<dbReference type="NCBIfam" id="NF033510">
    <property type="entry name" value="Ca_tandemer"/>
    <property type="match status" value="2"/>
</dbReference>
<proteinExistence type="predicted"/>
<dbReference type="InterPro" id="IPR036514">
    <property type="entry name" value="SGNH_hydro_sf"/>
</dbReference>
<reference evidence="2" key="1">
    <citation type="submission" date="2020-08" db="EMBL/GenBank/DDBJ databases">
        <title>Pontibacter sp. SD6 16S ribosomal RNA gene Genome sequencing and assembly.</title>
        <authorList>
            <person name="Kang M."/>
        </authorList>
    </citation>
    <scope>NUCLEOTIDE SEQUENCE</scope>
    <source>
        <strain evidence="2">SD6</strain>
    </source>
</reference>
<dbReference type="InterPro" id="IPR044048">
    <property type="entry name" value="Big_12"/>
</dbReference>
<dbReference type="Pfam" id="PF07532">
    <property type="entry name" value="Big_4"/>
    <property type="match status" value="1"/>
</dbReference>
<feature type="domain" description="Fibronectin type-III" evidence="1">
    <location>
        <begin position="43"/>
        <end position="132"/>
    </location>
</feature>
<dbReference type="InterPro" id="IPR041498">
    <property type="entry name" value="Big_6"/>
</dbReference>
<dbReference type="GO" id="GO:0016788">
    <property type="term" value="F:hydrolase activity, acting on ester bonds"/>
    <property type="evidence" value="ECO:0007669"/>
    <property type="project" value="InterPro"/>
</dbReference>
<dbReference type="InterPro" id="IPR044016">
    <property type="entry name" value="Big_13"/>
</dbReference>
<comment type="caution">
    <text evidence="2">The sequence shown here is derived from an EMBL/GenBank/DDBJ whole genome shotgun (WGS) entry which is preliminary data.</text>
</comment>
<dbReference type="PANTHER" id="PTHR34677">
    <property type="match status" value="1"/>
</dbReference>
<dbReference type="InterPro" id="IPR026341">
    <property type="entry name" value="T9SS_type_B"/>
</dbReference>
<name>A0A923N9I3_9BACT</name>
<dbReference type="Pfam" id="PF19077">
    <property type="entry name" value="Big_13"/>
    <property type="match status" value="3"/>
</dbReference>
<sequence>MPNIYLQKLTRPLLLLFFLYLPSFSVEAREMPSTINSLYLIDAPQLQAKPSLVGAIYLTWTPVSDATSYVLEMSNTGLPATFVTLKTFGTSERSFRHTGLYYSQKVYYRLKAVGSSGDEAYSPVISATTHAAGKVFNIMPLGDSNTEGGSGSTDASIKIAYRAKLAQLLNTSHSNGKYDFVGSQRSGSSLATDIDHAGFGGATIQNITDLLRDRSYGGTTNGQGLTYLQEYQPDIVLLHIGTNQVDGSDAAITRLESLLNEIDKYEHSSGKDVTVILAKIIKRVCYDDVFVQSSNCYTPAEAEATLIFNSKMATMAQRRQANGDNLLLVDMQDGAGIIYKWATDGGDMADPLHPTQAGYDKMAPVWFAELDKLLNVQPVSPPDTEAPETTIASKPAALTNQKSATFSFTSNESNVVYLASIDGGAFVEVSNPYTLSNLADGAHTIEVKARDEAGNIDASPATYTWTIDTQAPAAPIVLNPAENAVLNNNKPAISGTAEANAAITLFSGSTQVGTATAGADGNWSITPTTALPEGAQQITAKATDAAGNSSNASSVRSFTIDAKAPETTIATKPAVLTNQTTAQFSFSSNETNVTYEVSLDGGAYTAATSPYNLSNLQDGSHTIAVRATDAAGNIDSTPASYTWTIDTQAPVAPVIASISDDRGPVADDRITADNTLILKGTAEANAKVQLYQGGTAIGEATANSAGNWEFDYTATTLAQGAHTFTASATDAAGNTGPRSTDFAVIIDLTAPGVTIATTQTSPAKAAFEVEITFTEQVYGLALADFSVTNASLSNLTSINTTKYKATVTPSADGAVRVSLAANKVTDLAGNSNTAAEVLEVTYDGTRPQLSISTDAPEIVKEPFTVTFTFSENVDGFEASDVTVANASLSALTAQSGSVYTALVTPASDGEVSIKVAADKAFDSAGNGNVASEEINRIYDVQQPGVVLATAATSPINQPFTVEVKFSEGVKGFELSDLTVTNGTVSQLNKQNDLTYTLLITPAESGEVRVAVAAGKAEDVAGNLNTASNELILTYDASRPAIALSTAAASPVNKPFTVTVKLSEPVTDFSIAALELTNAGASNLKEVNEQEYEVLISPTADGIVKVQLPENRVHDAATNGNTNSNVLEMLYDATAPDKYSVAFTVELVDVTNQSAVGLQVSGAEAGATYFYSVKSENGTEEVTGTATVSTGTFTIPGVDLSGLQDGKLIVSLYLADAAGNKGTAVTDEVEKRTKNIVTVEQPQSIKVPFRTNFDKLPLPEKVNVTYATQERENIKVNWKKGNYNGLEPGVYVLEGILELAPKTYNTENKKASITVEVEPNKAPTGLTLSANAFKPDILPAEVIGTFTTTDPDDTDFTYALVAGAGDADNNMFELLNNNELHLKSNRGLSGKTKFSIRVQSMDLFQNVIIKEFVLTKSPFTKPDIKLVNAFSPDGDGINDTWTVPELRFYNNVEVAVYNRAGEQVFHTLNPEEGWDGKGKDGKVVQGSYFYVIQIKDLGHVQKGVVTVLN</sequence>
<accession>A0A923N9I3</accession>